<keyword evidence="7 10" id="KW-1133">Transmembrane helix</keyword>
<feature type="domain" description="STAS" evidence="11">
    <location>
        <begin position="1381"/>
        <end position="1513"/>
    </location>
</feature>
<evidence type="ECO:0000256" key="5">
    <source>
        <dbReference type="ARBA" id="ARBA00022856"/>
    </source>
</evidence>
<dbReference type="InterPro" id="IPR002645">
    <property type="entry name" value="STAS_dom"/>
</dbReference>
<feature type="region of interest" description="Disordered" evidence="9">
    <location>
        <begin position="1"/>
        <end position="21"/>
    </location>
</feature>
<evidence type="ECO:0000313" key="12">
    <source>
        <dbReference type="EMBL" id="KAJ4385392.1"/>
    </source>
</evidence>
<dbReference type="Gene3D" id="3.30.750.24">
    <property type="entry name" value="STAS domain"/>
    <property type="match status" value="1"/>
</dbReference>
<dbReference type="Pfam" id="PF03169">
    <property type="entry name" value="OPT"/>
    <property type="match status" value="1"/>
</dbReference>
<feature type="region of interest" description="Disordered" evidence="9">
    <location>
        <begin position="817"/>
        <end position="858"/>
    </location>
</feature>
<comment type="similarity">
    <text evidence="2">Belongs to the oligopeptide OPT transporter family.</text>
</comment>
<feature type="transmembrane region" description="Helical" evidence="10">
    <location>
        <begin position="1099"/>
        <end position="1117"/>
    </location>
</feature>
<feature type="transmembrane region" description="Helical" evidence="10">
    <location>
        <begin position="291"/>
        <end position="314"/>
    </location>
</feature>
<dbReference type="Proteomes" id="UP001140453">
    <property type="component" value="Unassembled WGS sequence"/>
</dbReference>
<sequence length="1539" mass="168867">MDHEKGLNMASDGDEGLETKPMQSEKGIHNLHDGAPAEILNGHLVELEVDLARVIGEDDVEGDWDADTSPFPAVRAVVPESDDPDMPVNTLRAWFLGIVFVFLGAGVNQFFSLRYPGVHIVSLVAELLAYPLGVGIAHLLPISRLNPDRHFNIKEHALVTIMSNVSFGFGSADATNIIQAAKYYGFTLKTGFSVMVVLCCQLLGYGVAGLSARWLVEPASMIWPGVLSNIALLSSLHSRANAVADGWRISRINFFMVVGGIAFVWYWFPGLIFTGLSYFTWICWIAPNNIAVNQVFGMVTGMGLFPLTFDWSMVAYNTNPLLSPHWAAANVFFGFVVFFWIITPALYYTNTWFTAYLPFCTAEVYDRFGSVYNATNVITGQSFDEVKYQAYSPPYLPATFAFVYGLSFASITSVLSHVYFFHWEELVRALKGATKLDIHARLMKPYRKVPIWWWVAIIAVVLAMSIAMTEVFHTGLPVYGIFLAFIIPAIYMVPCGMIQGVTNVDANQINVLSEFIGGYMFQGKPVANMLFKLLSTDVVGQGLYFAQDMKLAHYLKIPSRTLFFAQGLATILGALTQVGVTLWMLGNVDGICTDDQPNGFTCPNGETVYSSSIIWGLIGPARLYSVGQIYSGLLHFFWIGLILPPITYYIFKYTKSDFVRKINWPLIFVGTYNVPPATGINYSSWYIVNLIFNKIIFSRFRAWWTKYNYVLAAALDSGLAVSGIVIFFAVTNSNLNLNSNHAPATPSGLRQSYTASSSDTSLSQSLSPEHSRSGPDNEPSESGSSSSNPRRPINHARLPSETTALLSDALYRDHAHEGPCDHGTFSPRPASPSNSFGRPLNASQNGSRAPSPGASSESSLPIIDSVVAFVAAKGASDWKKRWARKMRSKTMSTSSELAERHGVKDSAFMYLSYYLPCLIWMRQYKLSFLKGDFIAALTIAGMYLPMALSLADNLAHVPPINGLYAFVFNPFCYALLGSAPQMILGPEAPGSLLVGSVVKGSVDNGRGADDDAVMHAKICGVIAGTAGATILLSGLFRLGFLDSVLSKPFLRGFISAIGFVIFVEQLLPELGLAELAAQTVGHGSSMDKLAFIFSHLGDVHVLTAAIAASSFTIVMTCRELKRKFQPRYPGVAYIPDRLVVVVLSAILCYTLDWEGHGVAIMGDIKAASGHVFTFRWPFQLAHMDHIRDAMGTSFLIALLGFFESSVAAKSLGPSKELPGIQLSPNRELVALGTANLIGACFMSMPAFGGYGRSKVNKQTGGKTPMSSIFLSCLAVICIFFVLPYFYYLPKPVLSSLITVVAWSLVEEAPHDVAFFLRIGAWPELALMLVIVLTTIFYSLNLGIAVGIGLSLLQVIRHATRPRIQILGRIPGTQRFENAEVNPERLEFIEGCLIVKIPEPLTFANTGELKTRLRRLEMYGTGRAHPALPRLRHEDSNKHVIFDIHGVTSLDGSGTMVLEEIVRTYVERGVRVFFSRCPARDTRVWTLMKRSGIVDLVGGEGHFVGDVQDALKLTELVEGGERVVDGVRGRTMAEREGMTD</sequence>
<dbReference type="GO" id="GO:0015031">
    <property type="term" value="P:protein transport"/>
    <property type="evidence" value="ECO:0007669"/>
    <property type="project" value="UniProtKB-KW"/>
</dbReference>
<evidence type="ECO:0000256" key="4">
    <source>
        <dbReference type="ARBA" id="ARBA00022692"/>
    </source>
</evidence>
<feature type="transmembrane region" description="Helical" evidence="10">
    <location>
        <begin position="1268"/>
        <end position="1287"/>
    </location>
</feature>
<keyword evidence="4 10" id="KW-0812">Transmembrane</keyword>
<feature type="transmembrane region" description="Helical" evidence="10">
    <location>
        <begin position="326"/>
        <end position="348"/>
    </location>
</feature>
<feature type="compositionally biased region" description="Polar residues" evidence="9">
    <location>
        <begin position="831"/>
        <end position="858"/>
    </location>
</feature>
<evidence type="ECO:0000256" key="3">
    <source>
        <dbReference type="ARBA" id="ARBA00022448"/>
    </source>
</evidence>
<evidence type="ECO:0000259" key="11">
    <source>
        <dbReference type="PROSITE" id="PS50801"/>
    </source>
</evidence>
<feature type="transmembrane region" description="Helical" evidence="10">
    <location>
        <begin position="562"/>
        <end position="585"/>
    </location>
</feature>
<feature type="transmembrane region" description="Helical" evidence="10">
    <location>
        <begin position="401"/>
        <end position="421"/>
    </location>
</feature>
<dbReference type="OrthoDB" id="9986677at2759"/>
<dbReference type="GO" id="GO:0016020">
    <property type="term" value="C:membrane"/>
    <property type="evidence" value="ECO:0007669"/>
    <property type="project" value="UniProtKB-SubCell"/>
</dbReference>
<feature type="transmembrane region" description="Helical" evidence="10">
    <location>
        <begin position="1324"/>
        <end position="1352"/>
    </location>
</feature>
<evidence type="ECO:0000256" key="1">
    <source>
        <dbReference type="ARBA" id="ARBA00004141"/>
    </source>
</evidence>
<evidence type="ECO:0000313" key="13">
    <source>
        <dbReference type="Proteomes" id="UP001140453"/>
    </source>
</evidence>
<feature type="compositionally biased region" description="Low complexity" evidence="9">
    <location>
        <begin position="751"/>
        <end position="767"/>
    </location>
</feature>
<dbReference type="CDD" id="cd07042">
    <property type="entry name" value="STAS_SulP_like_sulfate_transporter"/>
    <property type="match status" value="1"/>
</dbReference>
<feature type="transmembrane region" description="Helical" evidence="10">
    <location>
        <begin position="252"/>
        <end position="279"/>
    </location>
</feature>
<evidence type="ECO:0000256" key="6">
    <source>
        <dbReference type="ARBA" id="ARBA00022927"/>
    </source>
</evidence>
<feature type="transmembrane region" description="Helical" evidence="10">
    <location>
        <begin position="93"/>
        <end position="111"/>
    </location>
</feature>
<feature type="transmembrane region" description="Helical" evidence="10">
    <location>
        <begin position="709"/>
        <end position="730"/>
    </location>
</feature>
<name>A0A9W9CSU2_9PEZI</name>
<protein>
    <recommendedName>
        <fullName evidence="11">STAS domain-containing protein</fullName>
    </recommendedName>
</protein>
<comment type="caution">
    <text evidence="12">The sequence shown here is derived from an EMBL/GenBank/DDBJ whole genome shotgun (WGS) entry which is preliminary data.</text>
</comment>
<keyword evidence="6" id="KW-0653">Protein transport</keyword>
<accession>A0A9W9CSU2</accession>
<evidence type="ECO:0000256" key="10">
    <source>
        <dbReference type="SAM" id="Phobius"/>
    </source>
</evidence>
<evidence type="ECO:0000256" key="8">
    <source>
        <dbReference type="ARBA" id="ARBA00023136"/>
    </source>
</evidence>
<feature type="transmembrane region" description="Helical" evidence="10">
    <location>
        <begin position="192"/>
        <end position="215"/>
    </location>
</feature>
<evidence type="ECO:0000256" key="9">
    <source>
        <dbReference type="SAM" id="MobiDB-lite"/>
    </source>
</evidence>
<dbReference type="Pfam" id="PF00916">
    <property type="entry name" value="Sulfate_transp"/>
    <property type="match status" value="1"/>
</dbReference>
<evidence type="ECO:0000256" key="7">
    <source>
        <dbReference type="ARBA" id="ARBA00022989"/>
    </source>
</evidence>
<keyword evidence="5" id="KW-0571">Peptide transport</keyword>
<dbReference type="SUPFAM" id="SSF52091">
    <property type="entry name" value="SpoIIaa-like"/>
    <property type="match status" value="1"/>
</dbReference>
<feature type="transmembrane region" description="Helical" evidence="10">
    <location>
        <begin position="474"/>
        <end position="493"/>
    </location>
</feature>
<dbReference type="GO" id="GO:0035673">
    <property type="term" value="F:oligopeptide transmembrane transporter activity"/>
    <property type="evidence" value="ECO:0007669"/>
    <property type="project" value="InterPro"/>
</dbReference>
<proteinExistence type="inferred from homology"/>
<feature type="transmembrane region" description="Helical" evidence="10">
    <location>
        <begin position="117"/>
        <end position="140"/>
    </location>
</feature>
<dbReference type="NCBIfam" id="TIGR00727">
    <property type="entry name" value="ISP4_OPT"/>
    <property type="match status" value="1"/>
</dbReference>
<dbReference type="InterPro" id="IPR036513">
    <property type="entry name" value="STAS_dom_sf"/>
</dbReference>
<keyword evidence="13" id="KW-1185">Reference proteome</keyword>
<dbReference type="InterPro" id="IPR011547">
    <property type="entry name" value="SLC26A/SulP_dom"/>
</dbReference>
<dbReference type="InterPro" id="IPR004648">
    <property type="entry name" value="Oligpept_transpt"/>
</dbReference>
<dbReference type="EMBL" id="JAPEVB010000007">
    <property type="protein sequence ID" value="KAJ4385392.1"/>
    <property type="molecule type" value="Genomic_DNA"/>
</dbReference>
<keyword evidence="3" id="KW-0813">Transport</keyword>
<gene>
    <name evidence="12" type="ORF">N0V93_009819</name>
</gene>
<dbReference type="InterPro" id="IPR004813">
    <property type="entry name" value="OPT"/>
</dbReference>
<feature type="transmembrane region" description="Helical" evidence="10">
    <location>
        <begin position="933"/>
        <end position="951"/>
    </location>
</feature>
<reference evidence="12" key="1">
    <citation type="submission" date="2022-10" db="EMBL/GenBank/DDBJ databases">
        <title>Tapping the CABI collections for fungal endophytes: first genome assemblies for Collariella, Neodidymelliopsis, Ascochyta clinopodiicola, Didymella pomorum, Didymosphaeria variabile, Neocosmospora piperis and Neocucurbitaria cava.</title>
        <authorList>
            <person name="Hill R."/>
        </authorList>
    </citation>
    <scope>NUCLEOTIDE SEQUENCE</scope>
    <source>
        <strain evidence="12">IMI 355082</strain>
    </source>
</reference>
<dbReference type="FunFam" id="3.30.750.24:FF:000036">
    <property type="entry name" value="Putative sulfate transporter YPR003C"/>
    <property type="match status" value="1"/>
</dbReference>
<feature type="transmembrane region" description="Helical" evidence="10">
    <location>
        <begin position="1014"/>
        <end position="1036"/>
    </location>
</feature>
<dbReference type="PANTHER" id="PTHR22601">
    <property type="entry name" value="ISP4 LIKE PROTEIN"/>
    <property type="match status" value="1"/>
</dbReference>
<keyword evidence="8 10" id="KW-0472">Membrane</keyword>
<evidence type="ECO:0000256" key="2">
    <source>
        <dbReference type="ARBA" id="ARBA00008807"/>
    </source>
</evidence>
<feature type="transmembrane region" description="Helical" evidence="10">
    <location>
        <begin position="1228"/>
        <end position="1247"/>
    </location>
</feature>
<feature type="region of interest" description="Disordered" evidence="9">
    <location>
        <begin position="746"/>
        <end position="796"/>
    </location>
</feature>
<dbReference type="Pfam" id="PF01740">
    <property type="entry name" value="STAS"/>
    <property type="match status" value="1"/>
</dbReference>
<organism evidence="12 13">
    <name type="scientific">Gnomoniopsis smithogilvyi</name>
    <dbReference type="NCBI Taxonomy" id="1191159"/>
    <lineage>
        <taxon>Eukaryota</taxon>
        <taxon>Fungi</taxon>
        <taxon>Dikarya</taxon>
        <taxon>Ascomycota</taxon>
        <taxon>Pezizomycotina</taxon>
        <taxon>Sordariomycetes</taxon>
        <taxon>Sordariomycetidae</taxon>
        <taxon>Diaporthales</taxon>
        <taxon>Gnomoniaceae</taxon>
        <taxon>Gnomoniopsis</taxon>
    </lineage>
</organism>
<feature type="transmembrane region" description="Helical" evidence="10">
    <location>
        <begin position="1189"/>
        <end position="1208"/>
    </location>
</feature>
<feature type="transmembrane region" description="Helical" evidence="10">
    <location>
        <begin position="629"/>
        <end position="651"/>
    </location>
</feature>
<feature type="transmembrane region" description="Helical" evidence="10">
    <location>
        <begin position="451"/>
        <end position="468"/>
    </location>
</feature>
<feature type="compositionally biased region" description="Low complexity" evidence="9">
    <location>
        <begin position="776"/>
        <end position="791"/>
    </location>
</feature>
<dbReference type="PROSITE" id="PS50801">
    <property type="entry name" value="STAS"/>
    <property type="match status" value="1"/>
</dbReference>
<dbReference type="NCBIfam" id="TIGR00728">
    <property type="entry name" value="OPT_sfam"/>
    <property type="match status" value="1"/>
</dbReference>
<feature type="transmembrane region" description="Helical" evidence="10">
    <location>
        <begin position="963"/>
        <end position="983"/>
    </location>
</feature>
<feature type="transmembrane region" description="Helical" evidence="10">
    <location>
        <begin position="1048"/>
        <end position="1067"/>
    </location>
</feature>
<comment type="subcellular location">
    <subcellularLocation>
        <location evidence="1">Membrane</location>
        <topology evidence="1">Multi-pass membrane protein</topology>
    </subcellularLocation>
</comment>